<dbReference type="Proteomes" id="UP000885392">
    <property type="component" value="Unassembled WGS sequence"/>
</dbReference>
<accession>A0A403N386</accession>
<dbReference type="PIRSF" id="PIRSF004440">
    <property type="entry name" value="GpP"/>
    <property type="match status" value="1"/>
</dbReference>
<dbReference type="InterPro" id="IPR026276">
    <property type="entry name" value="Baseplate_GpP"/>
</dbReference>
<dbReference type="EMBL" id="RVIJ01000038">
    <property type="protein sequence ID" value="MLW03132.1"/>
    <property type="molecule type" value="Genomic_DNA"/>
</dbReference>
<dbReference type="Pfam" id="PF21683">
    <property type="entry name" value="GpP-like_1st"/>
    <property type="match status" value="1"/>
</dbReference>
<feature type="domain" description="Baseplate hub protein gp44/GpP-like second" evidence="3">
    <location>
        <begin position="128"/>
        <end position="211"/>
    </location>
</feature>
<name>A0A403N386_SALER</name>
<gene>
    <name evidence="4" type="ORF">EAK82_23765</name>
</gene>
<dbReference type="InterPro" id="IPR053981">
    <property type="entry name" value="Gp44/GpP-like_2nd"/>
</dbReference>
<dbReference type="AlphaFoldDB" id="A0A403N386"/>
<dbReference type="Pfam" id="PF21929">
    <property type="entry name" value="GpP_4th"/>
    <property type="match status" value="1"/>
</dbReference>
<dbReference type="InterPro" id="IPR053982">
    <property type="entry name" value="Gp44/GpP-like_C"/>
</dbReference>
<evidence type="ECO:0000259" key="1">
    <source>
        <dbReference type="Pfam" id="PF21683"/>
    </source>
</evidence>
<organism evidence="4">
    <name type="scientific">Salmonella enterica</name>
    <name type="common">Salmonella choleraesuis</name>
    <dbReference type="NCBI Taxonomy" id="28901"/>
    <lineage>
        <taxon>Bacteria</taxon>
        <taxon>Pseudomonadati</taxon>
        <taxon>Pseudomonadota</taxon>
        <taxon>Gammaproteobacteria</taxon>
        <taxon>Enterobacterales</taxon>
        <taxon>Enterobacteriaceae</taxon>
        <taxon>Salmonella</taxon>
    </lineage>
</organism>
<dbReference type="Pfam" id="PF22255">
    <property type="entry name" value="Gp44-like_2nd"/>
    <property type="match status" value="1"/>
</dbReference>
<dbReference type="SUPFAM" id="SSF69279">
    <property type="entry name" value="Phage tail proteins"/>
    <property type="match status" value="2"/>
</dbReference>
<protein>
    <submittedName>
        <fullName evidence="4">Phage tail protein</fullName>
    </submittedName>
</protein>
<reference evidence="4" key="1">
    <citation type="submission" date="2018-10" db="EMBL/GenBank/DDBJ databases">
        <authorList>
            <consortium name="PulseNet: The National Subtyping Network for Foodborne Disease Surveillance"/>
            <person name="Tarr C.L."/>
            <person name="Trees E."/>
            <person name="Katz L.S."/>
            <person name="Carleton-Romer H.A."/>
            <person name="Stroika S."/>
            <person name="Kucerova Z."/>
            <person name="Roache K.F."/>
            <person name="Sabol A.L."/>
            <person name="Besser J."/>
            <person name="Gerner-Smidt P."/>
        </authorList>
    </citation>
    <scope>NUCLEOTIDE SEQUENCE [LARGE SCALE GENOMIC DNA]</scope>
    <source>
        <strain evidence="4">PNUSAS038541</strain>
    </source>
</reference>
<evidence type="ECO:0000259" key="2">
    <source>
        <dbReference type="Pfam" id="PF21929"/>
    </source>
</evidence>
<evidence type="ECO:0000259" key="3">
    <source>
        <dbReference type="Pfam" id="PF22255"/>
    </source>
</evidence>
<feature type="domain" description="Baseplate hub protein gp44-like N-terminal" evidence="1">
    <location>
        <begin position="42"/>
        <end position="126"/>
    </location>
</feature>
<dbReference type="Gene3D" id="2.30.300.10">
    <property type="entry name" value="Baseplate protein-like domain - beta roll fold"/>
    <property type="match status" value="1"/>
</dbReference>
<dbReference type="InterPro" id="IPR049354">
    <property type="entry name" value="GpP-like_N"/>
</dbReference>
<feature type="domain" description="Baseplate hub protein gp44/GpP-like C-terminal" evidence="2">
    <location>
        <begin position="294"/>
        <end position="377"/>
    </location>
</feature>
<dbReference type="Gene3D" id="3.30.1920.10">
    <property type="entry name" value="Baseplate protein-like domains - 2 layer sandwich fold"/>
    <property type="match status" value="1"/>
</dbReference>
<comment type="caution">
    <text evidence="4">The sequence shown here is derived from an EMBL/GenBank/DDBJ whole genome shotgun (WGS) entry which is preliminary data.</text>
</comment>
<dbReference type="InterPro" id="IPR023399">
    <property type="entry name" value="Baseplate-like_2-layer_sand"/>
</dbReference>
<proteinExistence type="predicted"/>
<evidence type="ECO:0000313" key="4">
    <source>
        <dbReference type="EMBL" id="MLW03132.1"/>
    </source>
</evidence>
<sequence length="392" mass="43810">MPERQLGPLIVPFRQPFIDFAHGFDIKASISWSAPEPVDKSALTVGGKIIEGWDSVRVTRGIERFPSDFDLGLMDYFPGSDNKQLVEEGMPCTVTIGDDLAVTGYVDDWEPAISRSRHEVRATGRSKCQDLVDCSAEWPNNAINESNALEIASRLASYYGISVSTDVSDLVKTPQFTLNWGESPQEVIERVARWSALLYYDQPDGNLLLTRVGIRRAASGIAEGLNVEQAYYRTSMAERFSDYVGVSMGISSIAGYAPDTAYDAVTLATARDPEAARMRYRKHISIVESTLMASKQAQSAIDWEMNRRYGRSKQLSVTIDSWRDKDGKLWEPNTLLPVNLPTLRLPDTEMLLSEVTYMRDDNGTHARLTLMPPEAFTVQSYAFYQQLAGFNT</sequence>
<dbReference type="Gene3D" id="3.55.50.10">
    <property type="entry name" value="Baseplate protein-like domains"/>
    <property type="match status" value="1"/>
</dbReference>